<dbReference type="Gene3D" id="3.30.497.10">
    <property type="entry name" value="Antithrombin, subunit I, domain 2"/>
    <property type="match status" value="1"/>
</dbReference>
<organism evidence="6">
    <name type="scientific">Pararge aegeria</name>
    <name type="common">speckled wood butterfly</name>
    <dbReference type="NCBI Taxonomy" id="116150"/>
    <lineage>
        <taxon>Eukaryota</taxon>
        <taxon>Metazoa</taxon>
        <taxon>Ecdysozoa</taxon>
        <taxon>Arthropoda</taxon>
        <taxon>Hexapoda</taxon>
        <taxon>Insecta</taxon>
        <taxon>Pterygota</taxon>
        <taxon>Neoptera</taxon>
        <taxon>Endopterygota</taxon>
        <taxon>Lepidoptera</taxon>
        <taxon>Glossata</taxon>
        <taxon>Ditrysia</taxon>
        <taxon>Papilionoidea</taxon>
        <taxon>Nymphalidae</taxon>
        <taxon>Satyrinae</taxon>
        <taxon>Satyrini</taxon>
        <taxon>Parargina</taxon>
        <taxon>Pararge</taxon>
    </lineage>
</organism>
<dbReference type="Pfam" id="PF00079">
    <property type="entry name" value="Serpin"/>
    <property type="match status" value="1"/>
</dbReference>
<proteinExistence type="inferred from homology"/>
<dbReference type="AlphaFoldDB" id="S4NYK9"/>
<dbReference type="SUPFAM" id="SSF56574">
    <property type="entry name" value="Serpins"/>
    <property type="match status" value="1"/>
</dbReference>
<dbReference type="GeneID" id="120627335"/>
<dbReference type="Gene3D" id="2.30.39.10">
    <property type="entry name" value="Alpha-1-antitrypsin, domain 1"/>
    <property type="match status" value="1"/>
</dbReference>
<dbReference type="InterPro" id="IPR023796">
    <property type="entry name" value="Serpin_dom"/>
</dbReference>
<dbReference type="InterPro" id="IPR000215">
    <property type="entry name" value="Serpin_fam"/>
</dbReference>
<evidence type="ECO:0000256" key="3">
    <source>
        <dbReference type="RuleBase" id="RU000411"/>
    </source>
</evidence>
<feature type="signal peptide" evidence="4">
    <location>
        <begin position="1"/>
        <end position="25"/>
    </location>
</feature>
<dbReference type="InterPro" id="IPR042178">
    <property type="entry name" value="Serpin_sf_1"/>
</dbReference>
<dbReference type="PANTHER" id="PTHR11461:SF342">
    <property type="entry name" value="SERINE PROTEASE INHIBITOR 28DC"/>
    <property type="match status" value="1"/>
</dbReference>
<evidence type="ECO:0000313" key="6">
    <source>
        <dbReference type="EMBL" id="JAA84041.1"/>
    </source>
</evidence>
<sequence length="446" mass="49919">MASKLYAGIAAYALSLLVISSLVQCDDPIGIPNAENIEKDGLANSVNSFGFNLVNKLLVDNNEKNIIISPTGIAGLLSMALLGSVGKSYDELANILGFSQDVKINRANHELFGGLLKTLNDNETSSKTMFADAVFVDDDSKLRQEYRSYLQRVYNGEARDVDFADQDTVKALINEWASNQTNGKIADFLKESLPGNTKAVLLSAMYFSGQWEHPFVPEYTMKLPFKKPKEEITADLMLNYGKFNYIYSVEDELQMIALPYNDSSTVMYVIKPRKPDNLSLVELLKRLNYTTIDNVISRLTSQVCIIRLPKMDLQYNENLVDAFKSLGIQSIFVPEQANFALMIENKMVNKTEDELITRINNDETLESKNLREIIDALPNPGVHVDKIIHDVKITINEYGTEAAAATGAFLARTAEQFYADSPFYLFIRNEKTKLVTFSAAIFDPLS</sequence>
<dbReference type="GO" id="GO:0004867">
    <property type="term" value="F:serine-type endopeptidase inhibitor activity"/>
    <property type="evidence" value="ECO:0007669"/>
    <property type="project" value="UniProtKB-KW"/>
</dbReference>
<feature type="domain" description="Serpin" evidence="5">
    <location>
        <begin position="51"/>
        <end position="444"/>
    </location>
</feature>
<accession>S4NYK9</accession>
<dbReference type="CTD" id="100272177"/>
<comment type="similarity">
    <text evidence="3">Belongs to the serpin family.</text>
</comment>
<keyword evidence="4" id="KW-0732">Signal</keyword>
<dbReference type="CDD" id="cd00172">
    <property type="entry name" value="serpin"/>
    <property type="match status" value="1"/>
</dbReference>
<dbReference type="PANTHER" id="PTHR11461">
    <property type="entry name" value="SERINE PROTEASE INHIBITOR, SERPIN"/>
    <property type="match status" value="1"/>
</dbReference>
<dbReference type="EMBL" id="GAIX01008519">
    <property type="protein sequence ID" value="JAA84041.1"/>
    <property type="molecule type" value="Transcribed_RNA"/>
</dbReference>
<dbReference type="PROSITE" id="PS00284">
    <property type="entry name" value="SERPIN"/>
    <property type="match status" value="1"/>
</dbReference>
<dbReference type="GO" id="GO:0005615">
    <property type="term" value="C:extracellular space"/>
    <property type="evidence" value="ECO:0007669"/>
    <property type="project" value="InterPro"/>
</dbReference>
<name>S4NYK9_9NEOP</name>
<evidence type="ECO:0000256" key="4">
    <source>
        <dbReference type="SAM" id="SignalP"/>
    </source>
</evidence>
<dbReference type="SMART" id="SM00093">
    <property type="entry name" value="SERPIN"/>
    <property type="match status" value="1"/>
</dbReference>
<reference evidence="6" key="1">
    <citation type="journal article" date="2013" name="BMC Genomics">
        <title>Unscrambling butterfly oogenesis.</title>
        <authorList>
            <person name="Carter J.M."/>
            <person name="Baker S.C."/>
            <person name="Pink R."/>
            <person name="Carter D.R."/>
            <person name="Collins A."/>
            <person name="Tomlin J."/>
            <person name="Gibbs M."/>
            <person name="Breuker C.J."/>
        </authorList>
    </citation>
    <scope>NUCLEOTIDE SEQUENCE</scope>
    <source>
        <tissue evidence="6">Ovary</tissue>
    </source>
</reference>
<keyword evidence="2" id="KW-0722">Serine protease inhibitor</keyword>
<dbReference type="InterPro" id="IPR036186">
    <property type="entry name" value="Serpin_sf"/>
</dbReference>
<keyword evidence="1" id="KW-0646">Protease inhibitor</keyword>
<dbReference type="InterPro" id="IPR042185">
    <property type="entry name" value="Serpin_sf_2"/>
</dbReference>
<reference evidence="6" key="2">
    <citation type="submission" date="2013-05" db="EMBL/GenBank/DDBJ databases">
        <authorList>
            <person name="Carter J.-M."/>
            <person name="Baker S.C."/>
            <person name="Pink R."/>
            <person name="Carter D.R.F."/>
            <person name="Collins A."/>
            <person name="Tomlin J."/>
            <person name="Gibbs M."/>
            <person name="Breuker C.J."/>
        </authorList>
    </citation>
    <scope>NUCLEOTIDE SEQUENCE</scope>
    <source>
        <tissue evidence="6">Ovary</tissue>
    </source>
</reference>
<dbReference type="RefSeq" id="XP_039751247.1">
    <property type="nucleotide sequence ID" value="XM_039895313.1"/>
</dbReference>
<evidence type="ECO:0000256" key="1">
    <source>
        <dbReference type="ARBA" id="ARBA00022690"/>
    </source>
</evidence>
<dbReference type="InterPro" id="IPR023795">
    <property type="entry name" value="Serpin_CS"/>
</dbReference>
<evidence type="ECO:0000256" key="2">
    <source>
        <dbReference type="ARBA" id="ARBA00022900"/>
    </source>
</evidence>
<feature type="chain" id="PRO_5004531830" evidence="4">
    <location>
        <begin position="26"/>
        <end position="446"/>
    </location>
</feature>
<protein>
    <submittedName>
        <fullName evidence="6">Serine protease inhibitor 13</fullName>
    </submittedName>
</protein>
<evidence type="ECO:0000259" key="5">
    <source>
        <dbReference type="SMART" id="SM00093"/>
    </source>
</evidence>